<reference evidence="2" key="1">
    <citation type="submission" date="2016-10" db="EMBL/GenBank/DDBJ databases">
        <authorList>
            <person name="Varghese N."/>
            <person name="Submissions S."/>
        </authorList>
    </citation>
    <scope>NUCLEOTIDE SEQUENCE [LARGE SCALE GENOMIC DNA]</scope>
    <source>
        <strain evidence="2">CGMCC 1.7736</strain>
    </source>
</reference>
<dbReference type="STRING" id="553469.SAMN04487947_0845"/>
<evidence type="ECO:0000313" key="2">
    <source>
        <dbReference type="Proteomes" id="UP000198531"/>
    </source>
</evidence>
<dbReference type="EMBL" id="FOYT01000001">
    <property type="protein sequence ID" value="SFR39310.1"/>
    <property type="molecule type" value="Genomic_DNA"/>
</dbReference>
<evidence type="ECO:0000313" key="1">
    <source>
        <dbReference type="EMBL" id="SFR39310.1"/>
    </source>
</evidence>
<dbReference type="Proteomes" id="UP000198531">
    <property type="component" value="Unassembled WGS sequence"/>
</dbReference>
<sequence length="171" mass="17499">MTRDRGQVVLLAAVVVAVALVPMALAYAQLGYEGGSDDAASAPGVDDARRALSASFTGAVVETDGEYDWDERAAAVAAVRADLTDDVARVEDAAAAGDQSLVVSYNGSEATGWAARNCPGGRGRAFGDCTVRDGVVVQRRGNETAVVAAAFDLAVVAPDERTNATVVVRAV</sequence>
<proteinExistence type="predicted"/>
<dbReference type="Pfam" id="PF23922">
    <property type="entry name" value="DUF7261"/>
    <property type="match status" value="1"/>
</dbReference>
<dbReference type="AlphaFoldDB" id="A0A1I6GAY7"/>
<organism evidence="1 2">
    <name type="scientific">Halogeometricum rufum</name>
    <dbReference type="NCBI Taxonomy" id="553469"/>
    <lineage>
        <taxon>Archaea</taxon>
        <taxon>Methanobacteriati</taxon>
        <taxon>Methanobacteriota</taxon>
        <taxon>Stenosarchaea group</taxon>
        <taxon>Halobacteria</taxon>
        <taxon>Halobacteriales</taxon>
        <taxon>Haloferacaceae</taxon>
        <taxon>Halogeometricum</taxon>
    </lineage>
</organism>
<keyword evidence="2" id="KW-1185">Reference proteome</keyword>
<protein>
    <submittedName>
        <fullName evidence="1">Uncharacterized protein</fullName>
    </submittedName>
</protein>
<name>A0A1I6GAY7_9EURY</name>
<dbReference type="InterPro" id="IPR055685">
    <property type="entry name" value="DUF7261"/>
</dbReference>
<gene>
    <name evidence="1" type="ORF">SAMN04487947_0845</name>
</gene>
<accession>A0A1I6GAY7</accession>